<dbReference type="InterPro" id="IPR016181">
    <property type="entry name" value="Acyl_CoA_acyltransferase"/>
</dbReference>
<keyword evidence="3" id="KW-1185">Reference proteome</keyword>
<dbReference type="PROSITE" id="PS51186">
    <property type="entry name" value="GNAT"/>
    <property type="match status" value="1"/>
</dbReference>
<dbReference type="Gene3D" id="3.40.630.30">
    <property type="match status" value="1"/>
</dbReference>
<dbReference type="EMBL" id="JASGBQ010000010">
    <property type="protein sequence ID" value="MDI9242265.1"/>
    <property type="molecule type" value="Genomic_DNA"/>
</dbReference>
<comment type="caution">
    <text evidence="2">The sequence shown here is derived from an EMBL/GenBank/DDBJ whole genome shotgun (WGS) entry which is preliminary data.</text>
</comment>
<sequence>MIARLKEPKHAAYLYEGWQDGSLRSCLQGIMGQVYGNDQLQPTAARAILGDFSFLAGEPEQELLRLESDREFHILVPVTEGWKELIESCFGERVKPVTRYAIKKEPGIFDREKLKKAAASLPSGYQLRFIDEELYEVCRREEWSRDFVANYPDYETFSRLGLGVLALKDGKPAAGSSSYSTCLDGIEIEVVTEESHRRKRLAYACCAALILACLDRGLYPSWDARTLYSVGLAEKLGYHMAHPYRAYDFFGGTDI</sequence>
<dbReference type="Proteomes" id="UP001300383">
    <property type="component" value="Unassembled WGS sequence"/>
</dbReference>
<dbReference type="RefSeq" id="WP_283230714.1">
    <property type="nucleotide sequence ID" value="NZ_JASGBQ010000010.1"/>
</dbReference>
<protein>
    <submittedName>
        <fullName evidence="2">GNAT family N-acetyltransferase</fullName>
        <ecNumber evidence="2">2.3.1.-</ecNumber>
    </submittedName>
</protein>
<dbReference type="PANTHER" id="PTHR31143:SF2">
    <property type="entry name" value="FR47-LIKE DOMAIN-CONTAINING PROTEIN-RELATED"/>
    <property type="match status" value="1"/>
</dbReference>
<evidence type="ECO:0000313" key="2">
    <source>
        <dbReference type="EMBL" id="MDI9242265.1"/>
    </source>
</evidence>
<name>A0AAP4BAW6_9FIRM</name>
<reference evidence="2 3" key="1">
    <citation type="submission" date="2023-05" db="EMBL/GenBank/DDBJ databases">
        <title>[ruminococcus] sp. nov., isolated from a pig farm feces dump.</title>
        <authorList>
            <person name="Chang Y.-H."/>
        </authorList>
    </citation>
    <scope>NUCLEOTIDE SEQUENCE [LARGE SCALE GENOMIC DNA]</scope>
    <source>
        <strain evidence="2 3">YH-rum2234</strain>
    </source>
</reference>
<dbReference type="EC" id="2.3.1.-" evidence="2"/>
<organism evidence="2 3">
    <name type="scientific">Fusibacillus kribbianus</name>
    <dbReference type="NCBI Taxonomy" id="3044208"/>
    <lineage>
        <taxon>Bacteria</taxon>
        <taxon>Bacillati</taxon>
        <taxon>Bacillota</taxon>
        <taxon>Clostridia</taxon>
        <taxon>Lachnospirales</taxon>
        <taxon>Lachnospiraceae</taxon>
        <taxon>Fusibacillus</taxon>
    </lineage>
</organism>
<dbReference type="Gene3D" id="3.40.630.110">
    <property type="entry name" value="GNAT acetyltransferase-like"/>
    <property type="match status" value="1"/>
</dbReference>
<keyword evidence="2" id="KW-0012">Acyltransferase</keyword>
<gene>
    <name evidence="2" type="ORF">QJ036_07250</name>
</gene>
<dbReference type="InterPro" id="IPR027365">
    <property type="entry name" value="GNAT_acetyltra_YdfB-like"/>
</dbReference>
<dbReference type="GO" id="GO:0016747">
    <property type="term" value="F:acyltransferase activity, transferring groups other than amino-acyl groups"/>
    <property type="evidence" value="ECO:0007669"/>
    <property type="project" value="InterPro"/>
</dbReference>
<dbReference type="AlphaFoldDB" id="A0AAP4BAW6"/>
<evidence type="ECO:0000259" key="1">
    <source>
        <dbReference type="PROSITE" id="PS51186"/>
    </source>
</evidence>
<feature type="domain" description="N-acetyltransferase" evidence="1">
    <location>
        <begin position="112"/>
        <end position="255"/>
    </location>
</feature>
<dbReference type="InterPro" id="IPR042573">
    <property type="entry name" value="GNAT_acetyltra_N"/>
</dbReference>
<dbReference type="InterPro" id="IPR000182">
    <property type="entry name" value="GNAT_dom"/>
</dbReference>
<dbReference type="Pfam" id="PF12746">
    <property type="entry name" value="GNAT_acetyltran"/>
    <property type="match status" value="1"/>
</dbReference>
<keyword evidence="2" id="KW-0808">Transferase</keyword>
<accession>A0AAP4BAW6</accession>
<dbReference type="PANTHER" id="PTHR31143">
    <property type="match status" value="1"/>
</dbReference>
<evidence type="ECO:0000313" key="3">
    <source>
        <dbReference type="Proteomes" id="UP001300383"/>
    </source>
</evidence>
<proteinExistence type="predicted"/>
<dbReference type="SUPFAM" id="SSF55729">
    <property type="entry name" value="Acyl-CoA N-acyltransferases (Nat)"/>
    <property type="match status" value="1"/>
</dbReference>